<gene>
    <name evidence="1" type="ORF">CAP_8852</name>
</gene>
<evidence type="ECO:0000313" key="1">
    <source>
        <dbReference type="EMBL" id="EYF00984.1"/>
    </source>
</evidence>
<protein>
    <submittedName>
        <fullName evidence="1">Uncharacterized protein</fullName>
    </submittedName>
</protein>
<organism evidence="1 2">
    <name type="scientific">Chondromyces apiculatus DSM 436</name>
    <dbReference type="NCBI Taxonomy" id="1192034"/>
    <lineage>
        <taxon>Bacteria</taxon>
        <taxon>Pseudomonadati</taxon>
        <taxon>Myxococcota</taxon>
        <taxon>Polyangia</taxon>
        <taxon>Polyangiales</taxon>
        <taxon>Polyangiaceae</taxon>
        <taxon>Chondromyces</taxon>
    </lineage>
</organism>
<evidence type="ECO:0000313" key="2">
    <source>
        <dbReference type="Proteomes" id="UP000019678"/>
    </source>
</evidence>
<dbReference type="OrthoDB" id="5521425at2"/>
<dbReference type="STRING" id="1192034.CAP_8852"/>
<dbReference type="AlphaFoldDB" id="A0A017SVJ6"/>
<name>A0A017SVJ6_9BACT</name>
<proteinExistence type="predicted"/>
<dbReference type="Proteomes" id="UP000019678">
    <property type="component" value="Unassembled WGS sequence"/>
</dbReference>
<dbReference type="EMBL" id="ASRX01000093">
    <property type="protein sequence ID" value="EYF00984.1"/>
    <property type="molecule type" value="Genomic_DNA"/>
</dbReference>
<accession>A0A017SVJ6</accession>
<keyword evidence="2" id="KW-1185">Reference proteome</keyword>
<sequence length="54" mass="5805">MRARASLHAAANPVPGGALVRVAGERIEDVLAFIRATLAPLTALLGEDPWARRW</sequence>
<comment type="caution">
    <text evidence="1">The sequence shown here is derived from an EMBL/GenBank/DDBJ whole genome shotgun (WGS) entry which is preliminary data.</text>
</comment>
<dbReference type="RefSeq" id="WP_156041520.1">
    <property type="nucleotide sequence ID" value="NZ_ASRX01000093.1"/>
</dbReference>
<reference evidence="1 2" key="1">
    <citation type="submission" date="2013-05" db="EMBL/GenBank/DDBJ databases">
        <title>Genome assembly of Chondromyces apiculatus DSM 436.</title>
        <authorList>
            <person name="Sharma G."/>
            <person name="Khatri I."/>
            <person name="Kaur C."/>
            <person name="Mayilraj S."/>
            <person name="Subramanian S."/>
        </authorList>
    </citation>
    <scope>NUCLEOTIDE SEQUENCE [LARGE SCALE GENOMIC DNA]</scope>
    <source>
        <strain evidence="1 2">DSM 436</strain>
    </source>
</reference>